<dbReference type="AlphaFoldDB" id="A0A2L2XWC2"/>
<evidence type="ECO:0000313" key="16">
    <source>
        <dbReference type="EMBL" id="LAA00107.1"/>
    </source>
</evidence>
<reference evidence="16" key="1">
    <citation type="journal article" date="2016" name="Mol. Ecol. Resour.">
        <title>Evaluation of the impact of RNA preservation methods of spiders for de novo transcriptome assembly.</title>
        <authorList>
            <person name="Kono N."/>
            <person name="Nakamura H."/>
            <person name="Ito Y."/>
            <person name="Tomita M."/>
            <person name="Arakawa K."/>
        </authorList>
    </citation>
    <scope>NUCLEOTIDE SEQUENCE</scope>
    <source>
        <tissue evidence="16">Whole body</tissue>
    </source>
</reference>
<dbReference type="Pfam" id="PF07714">
    <property type="entry name" value="PK_Tyr_Ser-Thr"/>
    <property type="match status" value="1"/>
</dbReference>
<dbReference type="GO" id="GO:0005524">
    <property type="term" value="F:ATP binding"/>
    <property type="evidence" value="ECO:0007669"/>
    <property type="project" value="UniProtKB-UniRule"/>
</dbReference>
<accession>A0A2L2XWC2</accession>
<dbReference type="InterPro" id="IPR017441">
    <property type="entry name" value="Protein_kinase_ATP_BS"/>
</dbReference>
<dbReference type="Pfam" id="PF00018">
    <property type="entry name" value="SH3_1"/>
    <property type="match status" value="1"/>
</dbReference>
<evidence type="ECO:0000256" key="6">
    <source>
        <dbReference type="ARBA" id="ARBA00022840"/>
    </source>
</evidence>
<keyword evidence="3 12" id="KW-0808">Transferase</keyword>
<evidence type="ECO:0000256" key="11">
    <source>
        <dbReference type="PROSITE-ProRule" id="PRU10141"/>
    </source>
</evidence>
<evidence type="ECO:0000259" key="14">
    <source>
        <dbReference type="PROSITE" id="PS50002"/>
    </source>
</evidence>
<evidence type="ECO:0000259" key="13">
    <source>
        <dbReference type="PROSITE" id="PS50001"/>
    </source>
</evidence>
<evidence type="ECO:0000256" key="2">
    <source>
        <dbReference type="ARBA" id="ARBA00022553"/>
    </source>
</evidence>
<dbReference type="PROSITE" id="PS50001">
    <property type="entry name" value="SH2"/>
    <property type="match status" value="1"/>
</dbReference>
<dbReference type="GO" id="GO:0002009">
    <property type="term" value="P:morphogenesis of an epithelium"/>
    <property type="evidence" value="ECO:0007669"/>
    <property type="project" value="UniProtKB-ARBA"/>
</dbReference>
<evidence type="ECO:0000256" key="9">
    <source>
        <dbReference type="PROSITE-ProRule" id="PRU00191"/>
    </source>
</evidence>
<sequence length="489" mass="55942">MGICCHSKAITEPQSPAVAFTKNERSASESSDTRWAIALYSLEAKDEAILRFSKGDKLIIEDDSDPDWFLVRHKKTHKRGFAPKTYLILDTIAGEEEWFFGEVVRADAERLLLQPENASGTFMVRNSRIPGAYALSIKDITADTNEIVVRHYKIKTLDRGGYFISKESTFDTLQQLIAHYKVSANGLCRKLEKACLRPRPVITGPLPDNRDEYEIPFNSLTFIRQLGKGNFGEVFFGHWNGTLEVAIKRLINNGVQSNDFKNDFKREISVMKAISHPNIVRLFAVCTEKEPYCIVMEYLCNGNLQQYLKTHQGKQLRLPSLVNMAAQISNGMKYLETEKLIHRDLAARNILVGEASIVKLADFGLARIMDEEVYVTSGGKLPVKWTAPEAYVSGEFTIKADVWSFGIVLFEIFTHGESPYRDMKNFQVVEALKKNYRMPKPSDPECSDAVYEIMLQCWKKEPDERPTFEFLYHYFTDYYVTSEKSYREA</sequence>
<dbReference type="Gene3D" id="2.30.30.40">
    <property type="entry name" value="SH3 Domains"/>
    <property type="match status" value="1"/>
</dbReference>
<keyword evidence="5 12" id="KW-0418">Kinase</keyword>
<dbReference type="InterPro" id="IPR020635">
    <property type="entry name" value="Tyr_kinase_cat_dom"/>
</dbReference>
<keyword evidence="1 10" id="KW-0728">SH3 domain</keyword>
<dbReference type="EMBL" id="IAAA01005896">
    <property type="protein sequence ID" value="LAA00112.1"/>
    <property type="molecule type" value="mRNA"/>
</dbReference>
<dbReference type="OrthoDB" id="4062651at2759"/>
<dbReference type="InterPro" id="IPR036860">
    <property type="entry name" value="SH2_dom_sf"/>
</dbReference>
<dbReference type="SMART" id="SM00326">
    <property type="entry name" value="SH3"/>
    <property type="match status" value="1"/>
</dbReference>
<evidence type="ECO:0000256" key="7">
    <source>
        <dbReference type="ARBA" id="ARBA00023137"/>
    </source>
</evidence>
<dbReference type="SMART" id="SM00219">
    <property type="entry name" value="TyrKc"/>
    <property type="match status" value="1"/>
</dbReference>
<dbReference type="FunFam" id="1.10.510.10:FF:000399">
    <property type="entry name" value="Tyrosine-protein kinase"/>
    <property type="match status" value="1"/>
</dbReference>
<evidence type="ECO:0000256" key="10">
    <source>
        <dbReference type="PROSITE-ProRule" id="PRU00192"/>
    </source>
</evidence>
<feature type="domain" description="SH3" evidence="14">
    <location>
        <begin position="31"/>
        <end position="92"/>
    </location>
</feature>
<dbReference type="InterPro" id="IPR008266">
    <property type="entry name" value="Tyr_kinase_AS"/>
</dbReference>
<evidence type="ECO:0000259" key="15">
    <source>
        <dbReference type="PROSITE" id="PS50011"/>
    </source>
</evidence>
<dbReference type="PROSITE" id="PS00109">
    <property type="entry name" value="PROTEIN_KINASE_TYR"/>
    <property type="match status" value="1"/>
</dbReference>
<keyword evidence="2" id="KW-0597">Phosphoprotein</keyword>
<feature type="domain" description="Protein kinase" evidence="15">
    <location>
        <begin position="220"/>
        <end position="476"/>
    </location>
</feature>
<dbReference type="PRINTS" id="PR00109">
    <property type="entry name" value="TYRKINASE"/>
</dbReference>
<protein>
    <recommendedName>
        <fullName evidence="12">Tyrosine-protein kinase</fullName>
        <ecNumber evidence="12">2.7.10.2</ecNumber>
    </recommendedName>
</protein>
<dbReference type="InterPro" id="IPR001245">
    <property type="entry name" value="Ser-Thr/Tyr_kinase_cat_dom"/>
</dbReference>
<dbReference type="FunFam" id="3.30.200.20:FF:000180">
    <property type="entry name" value="serine/threonine-protein kinase STY46-like"/>
    <property type="match status" value="1"/>
</dbReference>
<dbReference type="SUPFAM" id="SSF50044">
    <property type="entry name" value="SH3-domain"/>
    <property type="match status" value="1"/>
</dbReference>
<dbReference type="PROSITE" id="PS00107">
    <property type="entry name" value="PROTEIN_KINASE_ATP"/>
    <property type="match status" value="1"/>
</dbReference>
<dbReference type="PRINTS" id="PR00401">
    <property type="entry name" value="SH2DOMAIN"/>
</dbReference>
<dbReference type="InterPro" id="IPR036028">
    <property type="entry name" value="SH3-like_dom_sf"/>
</dbReference>
<keyword evidence="7 12" id="KW-0829">Tyrosine-protein kinase</keyword>
<dbReference type="InterPro" id="IPR000719">
    <property type="entry name" value="Prot_kinase_dom"/>
</dbReference>
<feature type="binding site" evidence="11">
    <location>
        <position position="248"/>
    </location>
    <ligand>
        <name>ATP</name>
        <dbReference type="ChEBI" id="CHEBI:30616"/>
    </ligand>
</feature>
<dbReference type="GO" id="GO:0048468">
    <property type="term" value="P:cell development"/>
    <property type="evidence" value="ECO:0007669"/>
    <property type="project" value="UniProtKB-ARBA"/>
</dbReference>
<evidence type="ECO:0000256" key="4">
    <source>
        <dbReference type="ARBA" id="ARBA00022741"/>
    </source>
</evidence>
<dbReference type="InterPro" id="IPR001452">
    <property type="entry name" value="SH3_domain"/>
</dbReference>
<keyword evidence="9" id="KW-0727">SH2 domain</keyword>
<comment type="similarity">
    <text evidence="12">Belongs to the protein kinase superfamily. Tyr protein kinase family.</text>
</comment>
<dbReference type="InterPro" id="IPR011009">
    <property type="entry name" value="Kinase-like_dom_sf"/>
</dbReference>
<keyword evidence="4 11" id="KW-0547">Nucleotide-binding</keyword>
<dbReference type="Gene3D" id="3.30.505.10">
    <property type="entry name" value="SH2 domain"/>
    <property type="match status" value="1"/>
</dbReference>
<dbReference type="EC" id="2.7.10.2" evidence="12"/>
<dbReference type="InterPro" id="IPR050198">
    <property type="entry name" value="Non-receptor_tyrosine_kinases"/>
</dbReference>
<dbReference type="SUPFAM" id="SSF56112">
    <property type="entry name" value="Protein kinase-like (PK-like)"/>
    <property type="match status" value="1"/>
</dbReference>
<dbReference type="PROSITE" id="PS50002">
    <property type="entry name" value="SH3"/>
    <property type="match status" value="1"/>
</dbReference>
<evidence type="ECO:0000256" key="1">
    <source>
        <dbReference type="ARBA" id="ARBA00022443"/>
    </source>
</evidence>
<comment type="catalytic activity">
    <reaction evidence="8 12">
        <text>L-tyrosyl-[protein] + ATP = O-phospho-L-tyrosyl-[protein] + ADP + H(+)</text>
        <dbReference type="Rhea" id="RHEA:10596"/>
        <dbReference type="Rhea" id="RHEA-COMP:10136"/>
        <dbReference type="Rhea" id="RHEA-COMP:20101"/>
        <dbReference type="ChEBI" id="CHEBI:15378"/>
        <dbReference type="ChEBI" id="CHEBI:30616"/>
        <dbReference type="ChEBI" id="CHEBI:46858"/>
        <dbReference type="ChEBI" id="CHEBI:61978"/>
        <dbReference type="ChEBI" id="CHEBI:456216"/>
        <dbReference type="EC" id="2.7.10.2"/>
    </reaction>
</comment>
<dbReference type="PANTHER" id="PTHR24418">
    <property type="entry name" value="TYROSINE-PROTEIN KINASE"/>
    <property type="match status" value="1"/>
</dbReference>
<dbReference type="GO" id="GO:0004715">
    <property type="term" value="F:non-membrane spanning protein tyrosine kinase activity"/>
    <property type="evidence" value="ECO:0007669"/>
    <property type="project" value="UniProtKB-EC"/>
</dbReference>
<dbReference type="PROSITE" id="PS50011">
    <property type="entry name" value="PROTEIN_KINASE_DOM"/>
    <property type="match status" value="1"/>
</dbReference>
<evidence type="ECO:0000256" key="8">
    <source>
        <dbReference type="ARBA" id="ARBA00051245"/>
    </source>
</evidence>
<keyword evidence="6 11" id="KW-0067">ATP-binding</keyword>
<name>A0A2L2XWC2_PARTP</name>
<evidence type="ECO:0000256" key="3">
    <source>
        <dbReference type="ARBA" id="ARBA00022679"/>
    </source>
</evidence>
<evidence type="ECO:0000256" key="5">
    <source>
        <dbReference type="ARBA" id="ARBA00022777"/>
    </source>
</evidence>
<dbReference type="SUPFAM" id="SSF55550">
    <property type="entry name" value="SH2 domain"/>
    <property type="match status" value="1"/>
</dbReference>
<dbReference type="Gene3D" id="1.10.510.10">
    <property type="entry name" value="Transferase(Phosphotransferase) domain 1"/>
    <property type="match status" value="1"/>
</dbReference>
<evidence type="ECO:0000256" key="12">
    <source>
        <dbReference type="RuleBase" id="RU362096"/>
    </source>
</evidence>
<organism evidence="16">
    <name type="scientific">Parasteatoda tepidariorum</name>
    <name type="common">Common house spider</name>
    <name type="synonym">Achaearanea tepidariorum</name>
    <dbReference type="NCBI Taxonomy" id="114398"/>
    <lineage>
        <taxon>Eukaryota</taxon>
        <taxon>Metazoa</taxon>
        <taxon>Ecdysozoa</taxon>
        <taxon>Arthropoda</taxon>
        <taxon>Chelicerata</taxon>
        <taxon>Arachnida</taxon>
        <taxon>Araneae</taxon>
        <taxon>Araneomorphae</taxon>
        <taxon>Entelegynae</taxon>
        <taxon>Araneoidea</taxon>
        <taxon>Theridiidae</taxon>
        <taxon>Parasteatoda</taxon>
    </lineage>
</organism>
<feature type="domain" description="SH2" evidence="13">
    <location>
        <begin position="98"/>
        <end position="195"/>
    </location>
</feature>
<dbReference type="InterPro" id="IPR000980">
    <property type="entry name" value="SH2"/>
</dbReference>
<proteinExistence type="evidence at transcript level"/>
<dbReference type="EMBL" id="IAAA01005894">
    <property type="protein sequence ID" value="LAA00107.1"/>
    <property type="molecule type" value="mRNA"/>
</dbReference>
<dbReference type="Pfam" id="PF00017">
    <property type="entry name" value="SH2"/>
    <property type="match status" value="1"/>
</dbReference>
<dbReference type="SMART" id="SM00252">
    <property type="entry name" value="SH2"/>
    <property type="match status" value="1"/>
</dbReference>